<dbReference type="Gene3D" id="3.40.50.720">
    <property type="entry name" value="NAD(P)-binding Rossmann-like Domain"/>
    <property type="match status" value="1"/>
</dbReference>
<dbReference type="GO" id="GO:0046872">
    <property type="term" value="F:metal ion binding"/>
    <property type="evidence" value="ECO:0007669"/>
    <property type="project" value="UniProtKB-KW"/>
</dbReference>
<dbReference type="AlphaFoldDB" id="X0X1Q3"/>
<keyword evidence="2" id="KW-0560">Oxidoreductase</keyword>
<dbReference type="PANTHER" id="PTHR43498">
    <property type="entry name" value="FERREDOXIN:COB-COM HETERODISULFIDE REDUCTASE SUBUNIT A"/>
    <property type="match status" value="1"/>
</dbReference>
<keyword evidence="3" id="KW-0408">Iron</keyword>
<dbReference type="GO" id="GO:0051536">
    <property type="term" value="F:iron-sulfur cluster binding"/>
    <property type="evidence" value="ECO:0007669"/>
    <property type="project" value="UniProtKB-KW"/>
</dbReference>
<feature type="non-terminal residue" evidence="5">
    <location>
        <position position="259"/>
    </location>
</feature>
<feature type="non-terminal residue" evidence="5">
    <location>
        <position position="1"/>
    </location>
</feature>
<dbReference type="SUPFAM" id="SSF51971">
    <property type="entry name" value="Nucleotide-binding domain"/>
    <property type="match status" value="1"/>
</dbReference>
<dbReference type="InterPro" id="IPR039650">
    <property type="entry name" value="HdrA-like"/>
</dbReference>
<protein>
    <recommendedName>
        <fullName evidence="6">FAD-dependent oxidoreductase 2 FAD binding domain-containing protein</fullName>
    </recommendedName>
</protein>
<evidence type="ECO:0000313" key="5">
    <source>
        <dbReference type="EMBL" id="GAG18931.1"/>
    </source>
</evidence>
<organism evidence="5">
    <name type="scientific">marine sediment metagenome</name>
    <dbReference type="NCBI Taxonomy" id="412755"/>
    <lineage>
        <taxon>unclassified sequences</taxon>
        <taxon>metagenomes</taxon>
        <taxon>ecological metagenomes</taxon>
    </lineage>
</organism>
<dbReference type="EMBL" id="BARS01034146">
    <property type="protein sequence ID" value="GAG18931.1"/>
    <property type="molecule type" value="Genomic_DNA"/>
</dbReference>
<accession>X0X1Q3</accession>
<dbReference type="Pfam" id="PF13450">
    <property type="entry name" value="NAD_binding_8"/>
    <property type="match status" value="1"/>
</dbReference>
<evidence type="ECO:0000256" key="2">
    <source>
        <dbReference type="ARBA" id="ARBA00023002"/>
    </source>
</evidence>
<sequence length="259" mass="28457">APKDIADTLVEASAAACQVSELLSSQRGQSITTKDYPEELDLSETEARAAIFLCTCGEEIASAIDMEKMLDFAKGLSSVVYVEQTPYLCQKDTLEQVKGKIKEHEVNRVVFAACSDITYEKLFIDAMRDVGLNPSLLELVDFREQLSSISPDHKKQAMEKAKTLVSIALERVRTQEPLHLVSQNVEHQALVIGGGLAGLTAALSLAEQGFEVQLAERTAELGGNLRHIFAILEGGDPQALRQDLIKRVEENPLIRLHTE</sequence>
<dbReference type="PANTHER" id="PTHR43498:SF1">
    <property type="entry name" value="COB--COM HETERODISULFIDE REDUCTASE IRON-SULFUR SUBUNIT A"/>
    <property type="match status" value="1"/>
</dbReference>
<name>X0X1Q3_9ZZZZ</name>
<keyword evidence="4" id="KW-0411">Iron-sulfur</keyword>
<evidence type="ECO:0000256" key="1">
    <source>
        <dbReference type="ARBA" id="ARBA00022723"/>
    </source>
</evidence>
<dbReference type="GO" id="GO:0016491">
    <property type="term" value="F:oxidoreductase activity"/>
    <property type="evidence" value="ECO:0007669"/>
    <property type="project" value="UniProtKB-KW"/>
</dbReference>
<evidence type="ECO:0008006" key="6">
    <source>
        <dbReference type="Google" id="ProtNLM"/>
    </source>
</evidence>
<reference evidence="5" key="1">
    <citation type="journal article" date="2014" name="Front. Microbiol.">
        <title>High frequency of phylogenetically diverse reductive dehalogenase-homologous genes in deep subseafloor sedimentary metagenomes.</title>
        <authorList>
            <person name="Kawai M."/>
            <person name="Futagami T."/>
            <person name="Toyoda A."/>
            <person name="Takaki Y."/>
            <person name="Nishi S."/>
            <person name="Hori S."/>
            <person name="Arai W."/>
            <person name="Tsubouchi T."/>
            <person name="Morono Y."/>
            <person name="Uchiyama I."/>
            <person name="Ito T."/>
            <person name="Fujiyama A."/>
            <person name="Inagaki F."/>
            <person name="Takami H."/>
        </authorList>
    </citation>
    <scope>NUCLEOTIDE SEQUENCE</scope>
    <source>
        <strain evidence="5">Expedition CK06-06</strain>
    </source>
</reference>
<comment type="caution">
    <text evidence="5">The sequence shown here is derived from an EMBL/GenBank/DDBJ whole genome shotgun (WGS) entry which is preliminary data.</text>
</comment>
<evidence type="ECO:0000256" key="3">
    <source>
        <dbReference type="ARBA" id="ARBA00023004"/>
    </source>
</evidence>
<evidence type="ECO:0000256" key="4">
    <source>
        <dbReference type="ARBA" id="ARBA00023014"/>
    </source>
</evidence>
<gene>
    <name evidence="5" type="ORF">S01H1_52793</name>
</gene>
<keyword evidence="1" id="KW-0479">Metal-binding</keyword>
<proteinExistence type="predicted"/>